<evidence type="ECO:0000313" key="3">
    <source>
        <dbReference type="Proteomes" id="UP000717585"/>
    </source>
</evidence>
<sequence>MNVKHYNEDNENFLDPDNVMEGLIGTRRSKKRGRKLGLVLCCCCSCCCCLCNLLVLLCICMIVCWVRSGVMDNYDDPFTYSFTGAGLTNNATVNLTVTNPYGEFVLKTGPSGENSNLDVTYSVQCNYLLSFLAFIPDTRTEVGTDDSVHVTIDTQKWSTRLLQNFMCLRISIFVTVPEYHPIGELYVSNPTGEMHISTGMTNGADSVKLRTSTCKIQVHNLRANDLDCHSLRGDIVLAETGIDGYTVTNGIVANNLTLTTETGSVKVWNAICDSVGGGCLDVDWPYEASTQLGVLKWEFDDSISDANSVPSIKNVVKSTSTDLFVDEIVSINGLASIFQNHTFYLHTENVPWLSITGGPEVTVPADQDVYYIADKSYEKYGCFKSTEAECEALTKVIYASTAYRKLALTLREE</sequence>
<keyword evidence="1" id="KW-0472">Membrane</keyword>
<evidence type="ECO:0008006" key="4">
    <source>
        <dbReference type="Google" id="ProtNLM"/>
    </source>
</evidence>
<keyword evidence="1" id="KW-0812">Transmembrane</keyword>
<dbReference type="EMBL" id="JAHDYR010000062">
    <property type="protein sequence ID" value="KAG9390690.1"/>
    <property type="molecule type" value="Genomic_DNA"/>
</dbReference>
<dbReference type="Proteomes" id="UP000717585">
    <property type="component" value="Unassembled WGS sequence"/>
</dbReference>
<feature type="transmembrane region" description="Helical" evidence="1">
    <location>
        <begin position="36"/>
        <end position="68"/>
    </location>
</feature>
<gene>
    <name evidence="2" type="ORF">J8273_6927</name>
</gene>
<keyword evidence="3" id="KW-1185">Reference proteome</keyword>
<evidence type="ECO:0000313" key="2">
    <source>
        <dbReference type="EMBL" id="KAG9390690.1"/>
    </source>
</evidence>
<organism evidence="2 3">
    <name type="scientific">Carpediemonas membranifera</name>
    <dbReference type="NCBI Taxonomy" id="201153"/>
    <lineage>
        <taxon>Eukaryota</taxon>
        <taxon>Metamonada</taxon>
        <taxon>Carpediemonas-like organisms</taxon>
        <taxon>Carpediemonas</taxon>
    </lineage>
</organism>
<reference evidence="2" key="1">
    <citation type="submission" date="2021-05" db="EMBL/GenBank/DDBJ databases">
        <title>A free-living protist that lacks canonical eukaryotic 1 DNA replication and segregation systems.</title>
        <authorList>
            <person name="Salas-Leiva D.E."/>
            <person name="Tromer E.C."/>
            <person name="Curtis B.A."/>
            <person name="Jerlstrom-Hultqvist J."/>
            <person name="Kolisko M."/>
            <person name="Yi Z."/>
            <person name="Salas-Leiva J.S."/>
            <person name="Gallot-Lavallee L."/>
            <person name="Kops G.J.P.L."/>
            <person name="Archibald J.M."/>
            <person name="Simpson A.G.B."/>
            <person name="Roger A.J."/>
        </authorList>
    </citation>
    <scope>NUCLEOTIDE SEQUENCE</scope>
    <source>
        <strain evidence="2">BICM</strain>
    </source>
</reference>
<name>A0A8J6ASY2_9EUKA</name>
<keyword evidence="1" id="KW-1133">Transmembrane helix</keyword>
<accession>A0A8J6ASY2</accession>
<comment type="caution">
    <text evidence="2">The sequence shown here is derived from an EMBL/GenBank/DDBJ whole genome shotgun (WGS) entry which is preliminary data.</text>
</comment>
<evidence type="ECO:0000256" key="1">
    <source>
        <dbReference type="SAM" id="Phobius"/>
    </source>
</evidence>
<proteinExistence type="predicted"/>
<dbReference type="AlphaFoldDB" id="A0A8J6ASY2"/>
<protein>
    <recommendedName>
        <fullName evidence="4">Adhesin domain-containing protein</fullName>
    </recommendedName>
</protein>